<comment type="cofactor">
    <cofactor evidence="1">
        <name>Mg(2+)</name>
        <dbReference type="ChEBI" id="CHEBI:18420"/>
    </cofactor>
</comment>
<dbReference type="GO" id="GO:0005829">
    <property type="term" value="C:cytosol"/>
    <property type="evidence" value="ECO:0007669"/>
    <property type="project" value="TreeGrafter"/>
</dbReference>
<dbReference type="Proteomes" id="UP000536179">
    <property type="component" value="Unassembled WGS sequence"/>
</dbReference>
<dbReference type="RefSeq" id="WP_184303458.1">
    <property type="nucleotide sequence ID" value="NZ_JACHXU010000004.1"/>
</dbReference>
<sequence>MASPISQPLEDAFHYCPRCGTANTNTGSIPFHCAECDFAFYFGPVAAVGGLVLDEQDRLLVVRRARDPGKNQWGLPGGFVDRDETVEEALAREVLEETQLKVCECELLMTGPNQYTHHGVTAQVIDLFYMCRVESSNNVQLAPSELCEYQWCIPGPEILNDMAFESNRIAIERWLSERS</sequence>
<gene>
    <name evidence="6" type="ORF">FHS27_001439</name>
</gene>
<dbReference type="CDD" id="cd04681">
    <property type="entry name" value="NUDIX_Hydrolase"/>
    <property type="match status" value="1"/>
</dbReference>
<dbReference type="GO" id="GO:0006742">
    <property type="term" value="P:NADP+ catabolic process"/>
    <property type="evidence" value="ECO:0007669"/>
    <property type="project" value="TreeGrafter"/>
</dbReference>
<dbReference type="Gene3D" id="3.90.79.10">
    <property type="entry name" value="Nucleoside Triphosphate Pyrophosphohydrolase"/>
    <property type="match status" value="1"/>
</dbReference>
<dbReference type="GO" id="GO:0019677">
    <property type="term" value="P:NAD+ catabolic process"/>
    <property type="evidence" value="ECO:0007669"/>
    <property type="project" value="TreeGrafter"/>
</dbReference>
<dbReference type="InterPro" id="IPR020476">
    <property type="entry name" value="Nudix_hydrolase"/>
</dbReference>
<keyword evidence="4" id="KW-0460">Magnesium</keyword>
<dbReference type="PRINTS" id="PR00502">
    <property type="entry name" value="NUDIXFAMILY"/>
</dbReference>
<reference evidence="6 7" key="1">
    <citation type="submission" date="2020-08" db="EMBL/GenBank/DDBJ databases">
        <title>Genomic Encyclopedia of Type Strains, Phase III (KMG-III): the genomes of soil and plant-associated and newly described type strains.</title>
        <authorList>
            <person name="Whitman W."/>
        </authorList>
    </citation>
    <scope>NUCLEOTIDE SEQUENCE [LARGE SCALE GENOMIC DNA]</scope>
    <source>
        <strain evidence="6 7">CECT 8075</strain>
    </source>
</reference>
<evidence type="ECO:0000313" key="6">
    <source>
        <dbReference type="EMBL" id="MBB3205635.1"/>
    </source>
</evidence>
<organism evidence="6 7">
    <name type="scientific">Aporhodopirellula rubra</name>
    <dbReference type="NCBI Taxonomy" id="980271"/>
    <lineage>
        <taxon>Bacteria</taxon>
        <taxon>Pseudomonadati</taxon>
        <taxon>Planctomycetota</taxon>
        <taxon>Planctomycetia</taxon>
        <taxon>Pirellulales</taxon>
        <taxon>Pirellulaceae</taxon>
        <taxon>Aporhodopirellula</taxon>
    </lineage>
</organism>
<comment type="caution">
    <text evidence="6">The sequence shown here is derived from an EMBL/GenBank/DDBJ whole genome shotgun (WGS) entry which is preliminary data.</text>
</comment>
<dbReference type="InterPro" id="IPR000086">
    <property type="entry name" value="NUDIX_hydrolase_dom"/>
</dbReference>
<dbReference type="PANTHER" id="PTHR42904:SF12">
    <property type="entry name" value="ADP-RIBOSE PYROPHOSPHATASE-RELATED"/>
    <property type="match status" value="1"/>
</dbReference>
<name>A0A7W5DW54_9BACT</name>
<proteinExistence type="predicted"/>
<evidence type="ECO:0000256" key="4">
    <source>
        <dbReference type="ARBA" id="ARBA00022842"/>
    </source>
</evidence>
<dbReference type="AlphaFoldDB" id="A0A7W5DW54"/>
<evidence type="ECO:0000259" key="5">
    <source>
        <dbReference type="PROSITE" id="PS51462"/>
    </source>
</evidence>
<accession>A0A7W5DW54</accession>
<dbReference type="PROSITE" id="PS51462">
    <property type="entry name" value="NUDIX"/>
    <property type="match status" value="1"/>
</dbReference>
<dbReference type="PANTHER" id="PTHR42904">
    <property type="entry name" value="NUDIX HYDROLASE, NUDC SUBFAMILY"/>
    <property type="match status" value="1"/>
</dbReference>
<evidence type="ECO:0000313" key="7">
    <source>
        <dbReference type="Proteomes" id="UP000536179"/>
    </source>
</evidence>
<protein>
    <submittedName>
        <fullName evidence="6">ADP-ribose pyrophosphatase</fullName>
        <ecNumber evidence="6">3.6.1.13</ecNumber>
    </submittedName>
</protein>
<dbReference type="EC" id="3.6.1.13" evidence="6"/>
<keyword evidence="2" id="KW-0479">Metal-binding</keyword>
<dbReference type="GO" id="GO:0035529">
    <property type="term" value="F:NADH pyrophosphatase activity"/>
    <property type="evidence" value="ECO:0007669"/>
    <property type="project" value="TreeGrafter"/>
</dbReference>
<keyword evidence="7" id="KW-1185">Reference proteome</keyword>
<dbReference type="InterPro" id="IPR015797">
    <property type="entry name" value="NUDIX_hydrolase-like_dom_sf"/>
</dbReference>
<dbReference type="GO" id="GO:0046872">
    <property type="term" value="F:metal ion binding"/>
    <property type="evidence" value="ECO:0007669"/>
    <property type="project" value="UniProtKB-KW"/>
</dbReference>
<dbReference type="Pfam" id="PF00293">
    <property type="entry name" value="NUDIX"/>
    <property type="match status" value="1"/>
</dbReference>
<evidence type="ECO:0000256" key="2">
    <source>
        <dbReference type="ARBA" id="ARBA00022723"/>
    </source>
</evidence>
<feature type="domain" description="Nudix hydrolase" evidence="5">
    <location>
        <begin position="43"/>
        <end position="177"/>
    </location>
</feature>
<dbReference type="EMBL" id="JACHXU010000004">
    <property type="protein sequence ID" value="MBB3205635.1"/>
    <property type="molecule type" value="Genomic_DNA"/>
</dbReference>
<dbReference type="GO" id="GO:0047631">
    <property type="term" value="F:ADP-ribose diphosphatase activity"/>
    <property type="evidence" value="ECO:0007669"/>
    <property type="project" value="UniProtKB-EC"/>
</dbReference>
<evidence type="ECO:0000256" key="3">
    <source>
        <dbReference type="ARBA" id="ARBA00022801"/>
    </source>
</evidence>
<keyword evidence="3 6" id="KW-0378">Hydrolase</keyword>
<dbReference type="SUPFAM" id="SSF55811">
    <property type="entry name" value="Nudix"/>
    <property type="match status" value="1"/>
</dbReference>
<dbReference type="InterPro" id="IPR050241">
    <property type="entry name" value="NAD-cap_RNA_hydrolase_NudC"/>
</dbReference>
<evidence type="ECO:0000256" key="1">
    <source>
        <dbReference type="ARBA" id="ARBA00001946"/>
    </source>
</evidence>